<dbReference type="EMBL" id="LT906479">
    <property type="protein sequence ID" value="SNV96632.1"/>
    <property type="molecule type" value="Genomic_DNA"/>
</dbReference>
<dbReference type="GeneID" id="75029997"/>
<name>A0A240BML4_SERFI</name>
<dbReference type="Proteomes" id="UP000215134">
    <property type="component" value="Chromosome 1"/>
</dbReference>
<dbReference type="RefSeq" id="WP_145957244.1">
    <property type="nucleotide sequence ID" value="NZ_CAMIQD010000002.1"/>
</dbReference>
<sequence length="233" mass="26606">MKSELATSGKTSLERIGVDENNAGLSLTYVFSLSEYDLYIESLHSIINSFKGKRILFFEDDYYTTSVSDKLKTIKRAVGKIGLMDLKKHIIKKEDVKINDNNYFIDMALINGDLSEDVVKTIYSNIYNGVGVYFLLDNKPECVFSASLLDVIKGYNNSADSIFKVYFGETLSAERFFIIYKGGYIDDDYSYINHHVVKKNNAPLLEYIAKNSTHLYPIDFSKQLQLIESRRKG</sequence>
<organism evidence="1 2">
    <name type="scientific">Serratia ficaria</name>
    <dbReference type="NCBI Taxonomy" id="61651"/>
    <lineage>
        <taxon>Bacteria</taxon>
        <taxon>Pseudomonadati</taxon>
        <taxon>Pseudomonadota</taxon>
        <taxon>Gammaproteobacteria</taxon>
        <taxon>Enterobacterales</taxon>
        <taxon>Yersiniaceae</taxon>
        <taxon>Serratia</taxon>
    </lineage>
</organism>
<protein>
    <submittedName>
        <fullName evidence="1">Uncharacterized protein</fullName>
    </submittedName>
</protein>
<accession>A0A240BML4</accession>
<evidence type="ECO:0000313" key="1">
    <source>
        <dbReference type="EMBL" id="SNV96632.1"/>
    </source>
</evidence>
<proteinExistence type="predicted"/>
<dbReference type="AlphaFoldDB" id="A0A240BML4"/>
<gene>
    <name evidence="1" type="ORF">SAMEA4384070_01384</name>
</gene>
<evidence type="ECO:0000313" key="2">
    <source>
        <dbReference type="Proteomes" id="UP000215134"/>
    </source>
</evidence>
<keyword evidence="2" id="KW-1185">Reference proteome</keyword>
<reference evidence="1 2" key="1">
    <citation type="submission" date="2017-06" db="EMBL/GenBank/DDBJ databases">
        <authorList>
            <consortium name="Pathogen Informatics"/>
        </authorList>
    </citation>
    <scope>NUCLEOTIDE SEQUENCE [LARGE SCALE GENOMIC DNA]</scope>
    <source>
        <strain evidence="1 2">NCTC12148</strain>
    </source>
</reference>
<dbReference type="KEGG" id="sfj:SAMEA4384070_1384"/>